<proteinExistence type="predicted"/>
<feature type="transmembrane region" description="Helical" evidence="8">
    <location>
        <begin position="375"/>
        <end position="393"/>
    </location>
</feature>
<keyword evidence="3" id="KW-0328">Glycosyltransferase</keyword>
<dbReference type="EMBL" id="VRLW01000001">
    <property type="protein sequence ID" value="KAA1260493.1"/>
    <property type="molecule type" value="Genomic_DNA"/>
</dbReference>
<comment type="subcellular location">
    <subcellularLocation>
        <location evidence="1">Cell membrane</location>
        <topology evidence="1">Multi-pass membrane protein</topology>
    </subcellularLocation>
</comment>
<evidence type="ECO:0000256" key="5">
    <source>
        <dbReference type="ARBA" id="ARBA00022692"/>
    </source>
</evidence>
<keyword evidence="5 8" id="KW-0812">Transmembrane</keyword>
<evidence type="ECO:0000313" key="10">
    <source>
        <dbReference type="Proteomes" id="UP000322699"/>
    </source>
</evidence>
<evidence type="ECO:0000256" key="7">
    <source>
        <dbReference type="ARBA" id="ARBA00023136"/>
    </source>
</evidence>
<name>A0A5B1CMB4_9BACT</name>
<feature type="transmembrane region" description="Helical" evidence="8">
    <location>
        <begin position="152"/>
        <end position="172"/>
    </location>
</feature>
<evidence type="ECO:0000256" key="2">
    <source>
        <dbReference type="ARBA" id="ARBA00022475"/>
    </source>
</evidence>
<evidence type="ECO:0000256" key="4">
    <source>
        <dbReference type="ARBA" id="ARBA00022679"/>
    </source>
</evidence>
<feature type="transmembrane region" description="Helical" evidence="8">
    <location>
        <begin position="349"/>
        <end position="368"/>
    </location>
</feature>
<protein>
    <submittedName>
        <fullName evidence="9">Uncharacterized protein</fullName>
    </submittedName>
</protein>
<dbReference type="AlphaFoldDB" id="A0A5B1CMB4"/>
<evidence type="ECO:0000256" key="1">
    <source>
        <dbReference type="ARBA" id="ARBA00004651"/>
    </source>
</evidence>
<feature type="transmembrane region" description="Helical" evidence="8">
    <location>
        <begin position="247"/>
        <end position="266"/>
    </location>
</feature>
<keyword evidence="10" id="KW-1185">Reference proteome</keyword>
<keyword evidence="7 8" id="KW-0472">Membrane</keyword>
<keyword evidence="2" id="KW-1003">Cell membrane</keyword>
<dbReference type="GO" id="GO:0009103">
    <property type="term" value="P:lipopolysaccharide biosynthetic process"/>
    <property type="evidence" value="ECO:0007669"/>
    <property type="project" value="UniProtKB-ARBA"/>
</dbReference>
<keyword evidence="4" id="KW-0808">Transferase</keyword>
<dbReference type="GO" id="GO:0016763">
    <property type="term" value="F:pentosyltransferase activity"/>
    <property type="evidence" value="ECO:0007669"/>
    <property type="project" value="TreeGrafter"/>
</dbReference>
<gene>
    <name evidence="9" type="ORF">LF1_30330</name>
</gene>
<feature type="transmembrane region" description="Helical" evidence="8">
    <location>
        <begin position="179"/>
        <end position="197"/>
    </location>
</feature>
<feature type="transmembrane region" description="Helical" evidence="8">
    <location>
        <begin position="293"/>
        <end position="311"/>
    </location>
</feature>
<organism evidence="9 10">
    <name type="scientific">Rubripirellula obstinata</name>
    <dbReference type="NCBI Taxonomy" id="406547"/>
    <lineage>
        <taxon>Bacteria</taxon>
        <taxon>Pseudomonadati</taxon>
        <taxon>Planctomycetota</taxon>
        <taxon>Planctomycetia</taxon>
        <taxon>Pirellulales</taxon>
        <taxon>Pirellulaceae</taxon>
        <taxon>Rubripirellula</taxon>
    </lineage>
</organism>
<comment type="caution">
    <text evidence="9">The sequence shown here is derived from an EMBL/GenBank/DDBJ whole genome shotgun (WGS) entry which is preliminary data.</text>
</comment>
<evidence type="ECO:0000313" key="9">
    <source>
        <dbReference type="EMBL" id="KAA1260493.1"/>
    </source>
</evidence>
<reference evidence="9 10" key="1">
    <citation type="submission" date="2019-08" db="EMBL/GenBank/DDBJ databases">
        <title>Deep-cultivation of Planctomycetes and their phenomic and genomic characterization uncovers novel biology.</title>
        <authorList>
            <person name="Wiegand S."/>
            <person name="Jogler M."/>
            <person name="Boedeker C."/>
            <person name="Pinto D."/>
            <person name="Vollmers J."/>
            <person name="Rivas-Marin E."/>
            <person name="Kohn T."/>
            <person name="Peeters S.H."/>
            <person name="Heuer A."/>
            <person name="Rast P."/>
            <person name="Oberbeckmann S."/>
            <person name="Bunk B."/>
            <person name="Jeske O."/>
            <person name="Meyerdierks A."/>
            <person name="Storesund J.E."/>
            <person name="Kallscheuer N."/>
            <person name="Luecker S."/>
            <person name="Lage O.M."/>
            <person name="Pohl T."/>
            <person name="Merkel B.J."/>
            <person name="Hornburger P."/>
            <person name="Mueller R.-W."/>
            <person name="Bruemmer F."/>
            <person name="Labrenz M."/>
            <person name="Spormann A.M."/>
            <person name="Op Den Camp H."/>
            <person name="Overmann J."/>
            <person name="Amann R."/>
            <person name="Jetten M.S.M."/>
            <person name="Mascher T."/>
            <person name="Medema M.H."/>
            <person name="Devos D.P."/>
            <person name="Kaster A.-K."/>
            <person name="Ovreas L."/>
            <person name="Rohde M."/>
            <person name="Galperin M.Y."/>
            <person name="Jogler C."/>
        </authorList>
    </citation>
    <scope>NUCLEOTIDE SEQUENCE [LARGE SCALE GENOMIC DNA]</scope>
    <source>
        <strain evidence="9 10">LF1</strain>
    </source>
</reference>
<feature type="transmembrane region" description="Helical" evidence="8">
    <location>
        <begin position="203"/>
        <end position="235"/>
    </location>
</feature>
<evidence type="ECO:0000256" key="8">
    <source>
        <dbReference type="SAM" id="Phobius"/>
    </source>
</evidence>
<dbReference type="InterPro" id="IPR050297">
    <property type="entry name" value="LipidA_mod_glycosyltrf_83"/>
</dbReference>
<dbReference type="PANTHER" id="PTHR33908">
    <property type="entry name" value="MANNOSYLTRANSFERASE YKCB-RELATED"/>
    <property type="match status" value="1"/>
</dbReference>
<accession>A0A5B1CMB4</accession>
<feature type="transmembrane region" description="Helical" evidence="8">
    <location>
        <begin position="318"/>
        <end position="337"/>
    </location>
</feature>
<dbReference type="PANTHER" id="PTHR33908:SF11">
    <property type="entry name" value="MEMBRANE PROTEIN"/>
    <property type="match status" value="1"/>
</dbReference>
<dbReference type="GO" id="GO:0005886">
    <property type="term" value="C:plasma membrane"/>
    <property type="evidence" value="ECO:0007669"/>
    <property type="project" value="UniProtKB-SubCell"/>
</dbReference>
<evidence type="ECO:0000256" key="3">
    <source>
        <dbReference type="ARBA" id="ARBA00022676"/>
    </source>
</evidence>
<sequence length="573" mass="63359">MCRRSRLKRLAESSETQVDRVCPAKRSGSRQDFRHQKCSPKVLATSATAKSNRGAVIAAAIVFLVAMVIRLPSCYESFWVDELHSAWCVWDALADVAPRARLGNQSPIYFGGLWFWKQAFGCGEVALRMSSVLMTSIAAAVMTWGVNRWTGSRIGGVAAGLVMALESNAIFFGTEIRPYAVVILSASIATICFVKLLESDSPYAWNILAISVLVALATQPTSFGVLVWLPALVGLKRLREEGFKLRLSLSNLLLITALVAVGWALWTTTLGSSWRSRGNWATFAMAPEFRDAVAIWDWTWLLVIPLVIALFCPGKRPAMVCVALIAVSATFAFWIASRLDVVHLWHRRYLVSTLPMFALLVGGAVGKCRIANRGWLAAPAFVAIVLLLGLTWSQGVLQTLCTRPHLLAYRGEDWRSAVGWVQSQKGEKDTISLDPGLIESRILSQWRTIEPAPTIDDLRYLRYPVSGPYRLENVRLIPPIGMRVSRRESIGGYGVRVGHARSSWIIARTSGETASQFAVNEKQENLFLRFGSTKSEVRSFGGVSVIRFQMDVPKAEVQKAINEFLRARNGVGQ</sequence>
<dbReference type="Proteomes" id="UP000322699">
    <property type="component" value="Unassembled WGS sequence"/>
</dbReference>
<evidence type="ECO:0000256" key="6">
    <source>
        <dbReference type="ARBA" id="ARBA00022989"/>
    </source>
</evidence>
<keyword evidence="6 8" id="KW-1133">Transmembrane helix</keyword>